<dbReference type="Pfam" id="PF03765">
    <property type="entry name" value="CRAL_TRIO_N"/>
    <property type="match status" value="1"/>
</dbReference>
<evidence type="ECO:0000256" key="9">
    <source>
        <dbReference type="ARBA" id="ARBA00023306"/>
    </source>
</evidence>
<dbReference type="SUPFAM" id="SSF52087">
    <property type="entry name" value="CRAL/TRIO domain"/>
    <property type="match status" value="1"/>
</dbReference>
<evidence type="ECO:0000256" key="7">
    <source>
        <dbReference type="ARBA" id="ARBA00023121"/>
    </source>
</evidence>
<keyword evidence="14" id="KW-1185">Reference proteome</keyword>
<feature type="compositionally biased region" description="Basic and acidic residues" evidence="10">
    <location>
        <begin position="120"/>
        <end position="144"/>
    </location>
</feature>
<proteinExistence type="inferred from homology"/>
<feature type="compositionally biased region" description="Basic and acidic residues" evidence="10">
    <location>
        <begin position="1"/>
        <end position="11"/>
    </location>
</feature>
<dbReference type="GO" id="GO:0051301">
    <property type="term" value="P:cell division"/>
    <property type="evidence" value="ECO:0007669"/>
    <property type="project" value="UniProtKB-KW"/>
</dbReference>
<evidence type="ECO:0000313" key="13">
    <source>
        <dbReference type="EMBL" id="KAG0481096.1"/>
    </source>
</evidence>
<dbReference type="InterPro" id="IPR036598">
    <property type="entry name" value="GOLD_dom_sf"/>
</dbReference>
<dbReference type="InterPro" id="IPR011074">
    <property type="entry name" value="CRAL/TRIO_N_dom"/>
</dbReference>
<name>A0A835R1M4_VANPL</name>
<comment type="caution">
    <text evidence="13">The sequence shown here is derived from an EMBL/GenBank/DDBJ whole genome shotgun (WGS) entry which is preliminary data.</text>
</comment>
<dbReference type="PROSITE" id="PS50191">
    <property type="entry name" value="CRAL_TRIO"/>
    <property type="match status" value="1"/>
</dbReference>
<dbReference type="EMBL" id="JADCNL010000005">
    <property type="protein sequence ID" value="KAG0481096.1"/>
    <property type="molecule type" value="Genomic_DNA"/>
</dbReference>
<keyword evidence="7" id="KW-0446">Lipid-binding</keyword>
<dbReference type="CDD" id="cd00170">
    <property type="entry name" value="SEC14"/>
    <property type="match status" value="1"/>
</dbReference>
<keyword evidence="8" id="KW-0472">Membrane</keyword>
<dbReference type="OrthoDB" id="1931827at2759"/>
<dbReference type="GO" id="GO:0016020">
    <property type="term" value="C:membrane"/>
    <property type="evidence" value="ECO:0007669"/>
    <property type="project" value="UniProtKB-SubCell"/>
</dbReference>
<feature type="compositionally biased region" description="Basic and acidic residues" evidence="10">
    <location>
        <begin position="47"/>
        <end position="56"/>
    </location>
</feature>
<dbReference type="Gene3D" id="1.10.8.20">
    <property type="entry name" value="N-terminal domain of phosphatidylinositol transfer protein sec14p"/>
    <property type="match status" value="1"/>
</dbReference>
<dbReference type="SMART" id="SM00516">
    <property type="entry name" value="SEC14"/>
    <property type="match status" value="1"/>
</dbReference>
<dbReference type="InterPro" id="IPR009038">
    <property type="entry name" value="GOLD_dom"/>
</dbReference>
<keyword evidence="9" id="KW-0131">Cell cycle</keyword>
<keyword evidence="5" id="KW-0963">Cytoplasm</keyword>
<keyword evidence="4" id="KW-0813">Transport</keyword>
<feature type="domain" description="CRAL-TRIO" evidence="11">
    <location>
        <begin position="336"/>
        <end position="512"/>
    </location>
</feature>
<evidence type="ECO:0000259" key="11">
    <source>
        <dbReference type="PROSITE" id="PS50191"/>
    </source>
</evidence>
<dbReference type="SUPFAM" id="SSF101576">
    <property type="entry name" value="Supernatant protein factor (SPF), C-terminal domain"/>
    <property type="match status" value="1"/>
</dbReference>
<dbReference type="PROSITE" id="PS50866">
    <property type="entry name" value="GOLD"/>
    <property type="match status" value="1"/>
</dbReference>
<evidence type="ECO:0000256" key="10">
    <source>
        <dbReference type="SAM" id="MobiDB-lite"/>
    </source>
</evidence>
<evidence type="ECO:0000256" key="3">
    <source>
        <dbReference type="ARBA" id="ARBA00007155"/>
    </source>
</evidence>
<feature type="domain" description="GOLD" evidence="12">
    <location>
        <begin position="518"/>
        <end position="619"/>
    </location>
</feature>
<evidence type="ECO:0000256" key="2">
    <source>
        <dbReference type="ARBA" id="ARBA00004496"/>
    </source>
</evidence>
<sequence length="626" mass="69041">MAKETLPKSLEEFVAAEAKTEEKAPPPASEPVAETKKPTEDSPTAEAEQKGSRVDEVVAPSTVEVTIQQSAPFKEESNVVADLQETEKKALQELKQLIQASLAKTEFNPPPPLPPPVVPKAEEPKTEETKPEEATVEEGPKDEEPPPSEPPKVEELVGPAVPQKSKAEEPVALVVAGASASKAEDSTPPVAPEAPKLEVAAAAPEETPKAKEVAEVTSLLVDEDGTKTVEAIEETVVPVNILPPAAKELTPKADTEAEKDKEAVVVAEAPASEQPPLPPPAEELIWGVPLLGNEKSDTVLLKFLRARDFKVKDALSMIKNAVIWRKQFEIESLLEEDLAVSELEKVVFYHGHDKEGHPVCYNVFGEFQDQELYSKAFGDDEKREKFLRWRIQCLEKGIRQQLDFSPHGVCTMVQVTDLKNVPGPGKKELRQATKKALSLLQDNYPEFVAKQVFINVPWWYLAYNRMMSPFFTQRTKSKFVFAGPSRSAETLFRYVAPEQVPVQYGGLSKDNDPDFATSDAVEEATIKPSSKHIIELPVSEKTILVWELRVLGWDVTYSAEFVPSAEEAYTVLVQKPRKLVAADEPYVKNSFKVGEPGKIIITIDNATTKKKKLLFRSKTKSAAEST</sequence>
<evidence type="ECO:0000256" key="4">
    <source>
        <dbReference type="ARBA" id="ARBA00022448"/>
    </source>
</evidence>
<dbReference type="Gene3D" id="2.60.120.680">
    <property type="entry name" value="GOLD domain"/>
    <property type="match status" value="1"/>
</dbReference>
<feature type="region of interest" description="Disordered" evidence="10">
    <location>
        <begin position="1"/>
        <end position="58"/>
    </location>
</feature>
<dbReference type="InterPro" id="IPR044834">
    <property type="entry name" value="PATL"/>
</dbReference>
<evidence type="ECO:0000256" key="8">
    <source>
        <dbReference type="ARBA" id="ARBA00023136"/>
    </source>
</evidence>
<dbReference type="GO" id="GO:0008289">
    <property type="term" value="F:lipid binding"/>
    <property type="evidence" value="ECO:0007669"/>
    <property type="project" value="UniProtKB-KW"/>
</dbReference>
<feature type="region of interest" description="Disordered" evidence="10">
    <location>
        <begin position="102"/>
        <end position="211"/>
    </location>
</feature>
<dbReference type="Pfam" id="PF00650">
    <property type="entry name" value="CRAL_TRIO"/>
    <property type="match status" value="1"/>
</dbReference>
<dbReference type="Gene3D" id="3.40.525.10">
    <property type="entry name" value="CRAL-TRIO lipid binding domain"/>
    <property type="match status" value="1"/>
</dbReference>
<dbReference type="GO" id="GO:0005737">
    <property type="term" value="C:cytoplasm"/>
    <property type="evidence" value="ECO:0007669"/>
    <property type="project" value="UniProtKB-SubCell"/>
</dbReference>
<evidence type="ECO:0000259" key="12">
    <source>
        <dbReference type="PROSITE" id="PS50866"/>
    </source>
</evidence>
<organism evidence="13 14">
    <name type="scientific">Vanilla planifolia</name>
    <name type="common">Vanilla</name>
    <dbReference type="NCBI Taxonomy" id="51239"/>
    <lineage>
        <taxon>Eukaryota</taxon>
        <taxon>Viridiplantae</taxon>
        <taxon>Streptophyta</taxon>
        <taxon>Embryophyta</taxon>
        <taxon>Tracheophyta</taxon>
        <taxon>Spermatophyta</taxon>
        <taxon>Magnoliopsida</taxon>
        <taxon>Liliopsida</taxon>
        <taxon>Asparagales</taxon>
        <taxon>Orchidaceae</taxon>
        <taxon>Vanilloideae</taxon>
        <taxon>Vanilleae</taxon>
        <taxon>Vanilla</taxon>
    </lineage>
</organism>
<dbReference type="SMART" id="SM01100">
    <property type="entry name" value="CRAL_TRIO_N"/>
    <property type="match status" value="1"/>
</dbReference>
<dbReference type="PANTHER" id="PTHR45932:SF17">
    <property type="entry name" value="CELLULAR RETINALDEHYDE-BINDING_TRIPLE FUNCTION DOMAIN-CONTAINING PROTEIN"/>
    <property type="match status" value="1"/>
</dbReference>
<dbReference type="Pfam" id="PF25099">
    <property type="entry name" value="GOLD_PATL1_C"/>
    <property type="match status" value="1"/>
</dbReference>
<dbReference type="InterPro" id="IPR036865">
    <property type="entry name" value="CRAL-TRIO_dom_sf"/>
</dbReference>
<reference evidence="13 14" key="1">
    <citation type="journal article" date="2020" name="Nat. Food">
        <title>A phased Vanilla planifolia genome enables genetic improvement of flavour and production.</title>
        <authorList>
            <person name="Hasing T."/>
            <person name="Tang H."/>
            <person name="Brym M."/>
            <person name="Khazi F."/>
            <person name="Huang T."/>
            <person name="Chambers A.H."/>
        </authorList>
    </citation>
    <scope>NUCLEOTIDE SEQUENCE [LARGE SCALE GENOMIC DNA]</scope>
    <source>
        <tissue evidence="13">Leaf</tissue>
    </source>
</reference>
<keyword evidence="6" id="KW-0132">Cell division</keyword>
<dbReference type="SUPFAM" id="SSF46938">
    <property type="entry name" value="CRAL/TRIO N-terminal domain"/>
    <property type="match status" value="1"/>
</dbReference>
<accession>A0A835R1M4</accession>
<dbReference type="PANTHER" id="PTHR45932">
    <property type="entry name" value="PATELLIN-1"/>
    <property type="match status" value="1"/>
</dbReference>
<evidence type="ECO:0000256" key="5">
    <source>
        <dbReference type="ARBA" id="ARBA00022490"/>
    </source>
</evidence>
<evidence type="ECO:0008006" key="15">
    <source>
        <dbReference type="Google" id="ProtNLM"/>
    </source>
</evidence>
<dbReference type="AlphaFoldDB" id="A0A835R1M4"/>
<dbReference type="Proteomes" id="UP000636800">
    <property type="component" value="Chromosome 5"/>
</dbReference>
<comment type="similarity">
    <text evidence="3">Belongs to the patellin family.</text>
</comment>
<dbReference type="InterPro" id="IPR001251">
    <property type="entry name" value="CRAL-TRIO_dom"/>
</dbReference>
<gene>
    <name evidence="13" type="ORF">HPP92_011954</name>
</gene>
<evidence type="ECO:0000313" key="14">
    <source>
        <dbReference type="Proteomes" id="UP000636800"/>
    </source>
</evidence>
<evidence type="ECO:0000256" key="6">
    <source>
        <dbReference type="ARBA" id="ARBA00022618"/>
    </source>
</evidence>
<protein>
    <recommendedName>
        <fullName evidence="15">Patellin-3</fullName>
    </recommendedName>
</protein>
<evidence type="ECO:0000256" key="1">
    <source>
        <dbReference type="ARBA" id="ARBA00004370"/>
    </source>
</evidence>
<comment type="subcellular location">
    <subcellularLocation>
        <location evidence="2">Cytoplasm</location>
    </subcellularLocation>
    <subcellularLocation>
        <location evidence="1">Membrane</location>
    </subcellularLocation>
</comment>
<feature type="compositionally biased region" description="Pro residues" evidence="10">
    <location>
        <begin position="108"/>
        <end position="118"/>
    </location>
</feature>
<dbReference type="InterPro" id="IPR036273">
    <property type="entry name" value="CRAL/TRIO_N_dom_sf"/>
</dbReference>
<dbReference type="InterPro" id="IPR056794">
    <property type="entry name" value="PATL1-6_C_GOLD"/>
</dbReference>